<proteinExistence type="predicted"/>
<dbReference type="EMBL" id="LN831776">
    <property type="protein sequence ID" value="CQR57521.1"/>
    <property type="molecule type" value="Genomic_DNA"/>
</dbReference>
<gene>
    <name evidence="2" type="ORF">PRIO_5122</name>
</gene>
<dbReference type="PANTHER" id="PTHR41317">
    <property type="entry name" value="PD-(D_E)XK NUCLEASE FAMILY TRANSPOSASE"/>
    <property type="match status" value="1"/>
</dbReference>
<evidence type="ECO:0000313" key="2">
    <source>
        <dbReference type="EMBL" id="CQR57521.1"/>
    </source>
</evidence>
<sequence>MELLDPRVDFVFKRIFASENNKDVLLAFLNHIFMDAGDAPLDEVILLNPYTDKDDPQDKLSIFDIWAKTVEGKLINIEMQLFNKYDMEKRTLYYWSKRYSGQLQTGGRYTELKKCVTINILNYKVLPNEHTHSVFHLREDISGAPLTDDIEIHFLELPKLNQPAVPGEGGLINWLLFLKGSDNSNWEVLRMNEPALRKAMETLEFLSQDSEARRKYEERQKALHDEASQRDGAQREGFAKGMQEGLQAGMQAGMQEGLQAGMQEGMQKGLQKGLKEGIKEGKIEGIKEGKIEGIKEGIKKGVKEGKKEGLREGKLEVAKNLLAMGLELSSVQAATGLSKEEIQSIQ</sequence>
<dbReference type="KEGG" id="pri:PRIO_5122"/>
<dbReference type="NCBIfam" id="TIGR01784">
    <property type="entry name" value="T_den_put_tspse"/>
    <property type="match status" value="1"/>
</dbReference>
<dbReference type="STRING" id="483937.AMQ84_17345"/>
<evidence type="ECO:0000256" key="1">
    <source>
        <dbReference type="SAM" id="MobiDB-lite"/>
    </source>
</evidence>
<evidence type="ECO:0000313" key="3">
    <source>
        <dbReference type="Proteomes" id="UP000033163"/>
    </source>
</evidence>
<dbReference type="PANTHER" id="PTHR41317:SF1">
    <property type="entry name" value="PD-(D_E)XK NUCLEASE FAMILY TRANSPOSASE"/>
    <property type="match status" value="1"/>
</dbReference>
<dbReference type="Proteomes" id="UP000033163">
    <property type="component" value="Chromosome I"/>
</dbReference>
<dbReference type="AlphaFoldDB" id="A0A0E4HCU9"/>
<name>A0A0E4HCU9_9BACL</name>
<dbReference type="Pfam" id="PF12784">
    <property type="entry name" value="PDDEXK_2"/>
    <property type="match status" value="1"/>
</dbReference>
<reference evidence="3" key="1">
    <citation type="submission" date="2015-03" db="EMBL/GenBank/DDBJ databases">
        <authorList>
            <person name="Wibberg D."/>
        </authorList>
    </citation>
    <scope>NUCLEOTIDE SEQUENCE [LARGE SCALE GENOMIC DNA]</scope>
</reference>
<feature type="region of interest" description="Disordered" evidence="1">
    <location>
        <begin position="216"/>
        <end position="235"/>
    </location>
</feature>
<dbReference type="RefSeq" id="WP_020427831.1">
    <property type="nucleotide sequence ID" value="NZ_LN831776.1"/>
</dbReference>
<dbReference type="PATRIC" id="fig|1073571.4.peg.5497"/>
<dbReference type="InterPro" id="IPR010106">
    <property type="entry name" value="RpnA"/>
</dbReference>
<dbReference type="HOGENOM" id="CLU_057504_0_2_9"/>
<accession>A0A0E4HCU9</accession>
<organism evidence="2 3">
    <name type="scientific">Paenibacillus riograndensis SBR5</name>
    <dbReference type="NCBI Taxonomy" id="1073571"/>
    <lineage>
        <taxon>Bacteria</taxon>
        <taxon>Bacillati</taxon>
        <taxon>Bacillota</taxon>
        <taxon>Bacilli</taxon>
        <taxon>Bacillales</taxon>
        <taxon>Paenibacillaceae</taxon>
        <taxon>Paenibacillus</taxon>
        <taxon>Paenibacillus sonchi group</taxon>
    </lineage>
</organism>
<protein>
    <recommendedName>
        <fullName evidence="4">Rpn family recombination-promoting nuclease/putative transposase</fullName>
    </recommendedName>
</protein>
<evidence type="ECO:0008006" key="4">
    <source>
        <dbReference type="Google" id="ProtNLM"/>
    </source>
</evidence>